<keyword evidence="3" id="KW-1185">Reference proteome</keyword>
<dbReference type="Proteomes" id="UP000070700">
    <property type="component" value="Unassembled WGS sequence"/>
</dbReference>
<reference evidence="2 3" key="1">
    <citation type="submission" date="2015-10" db="EMBL/GenBank/DDBJ databases">
        <title>Full genome of DAOMC 229536 Phialocephala scopiformis, a fungal endophyte of spruce producing the potent anti-insectan compound rugulosin.</title>
        <authorList>
            <consortium name="DOE Joint Genome Institute"/>
            <person name="Walker A.K."/>
            <person name="Frasz S.L."/>
            <person name="Seifert K.A."/>
            <person name="Miller J.D."/>
            <person name="Mondo S.J."/>
            <person name="Labutti K."/>
            <person name="Lipzen A."/>
            <person name="Dockter R."/>
            <person name="Kennedy M."/>
            <person name="Grigoriev I.V."/>
            <person name="Spatafora J.W."/>
        </authorList>
    </citation>
    <scope>NUCLEOTIDE SEQUENCE [LARGE SCALE GENOMIC DNA]</scope>
    <source>
        <strain evidence="2 3">CBS 120377</strain>
    </source>
</reference>
<dbReference type="RefSeq" id="XP_018070973.1">
    <property type="nucleotide sequence ID" value="XM_018219935.1"/>
</dbReference>
<evidence type="ECO:0000313" key="2">
    <source>
        <dbReference type="EMBL" id="KUJ16618.1"/>
    </source>
</evidence>
<accession>A0A194X8X0</accession>
<dbReference type="AlphaFoldDB" id="A0A194X8X0"/>
<dbReference type="GeneID" id="28829661"/>
<feature type="region of interest" description="Disordered" evidence="1">
    <location>
        <begin position="65"/>
        <end position="162"/>
    </location>
</feature>
<gene>
    <name evidence="2" type="ORF">LY89DRAFT_734713</name>
</gene>
<dbReference type="InParanoid" id="A0A194X8X0"/>
<proteinExistence type="predicted"/>
<name>A0A194X8X0_MOLSC</name>
<evidence type="ECO:0000313" key="3">
    <source>
        <dbReference type="Proteomes" id="UP000070700"/>
    </source>
</evidence>
<organism evidence="2 3">
    <name type="scientific">Mollisia scopiformis</name>
    <name type="common">Conifer needle endophyte fungus</name>
    <name type="synonym">Phialocephala scopiformis</name>
    <dbReference type="NCBI Taxonomy" id="149040"/>
    <lineage>
        <taxon>Eukaryota</taxon>
        <taxon>Fungi</taxon>
        <taxon>Dikarya</taxon>
        <taxon>Ascomycota</taxon>
        <taxon>Pezizomycotina</taxon>
        <taxon>Leotiomycetes</taxon>
        <taxon>Helotiales</taxon>
        <taxon>Mollisiaceae</taxon>
        <taxon>Mollisia</taxon>
    </lineage>
</organism>
<feature type="compositionally biased region" description="Acidic residues" evidence="1">
    <location>
        <begin position="120"/>
        <end position="136"/>
    </location>
</feature>
<dbReference type="EMBL" id="KQ947416">
    <property type="protein sequence ID" value="KUJ16618.1"/>
    <property type="molecule type" value="Genomic_DNA"/>
</dbReference>
<sequence length="162" mass="18052">MEELKTARQNFEVVDRMAKNGVLLEGAFALGYEQLRRNVSNLEIIVEKLRFPDRVDDSTVDKAYEQYWQDNPDMPRDTHRQAAPRPATQQSQSIADPAAPPTQSGDEVEDSLAQLKIDPASEDAETEEEEIVEEGDSSSRAETDDKSTESSAPAKADVPEEK</sequence>
<protein>
    <submittedName>
        <fullName evidence="2">Uncharacterized protein</fullName>
    </submittedName>
</protein>
<evidence type="ECO:0000256" key="1">
    <source>
        <dbReference type="SAM" id="MobiDB-lite"/>
    </source>
</evidence>
<feature type="compositionally biased region" description="Basic and acidic residues" evidence="1">
    <location>
        <begin position="137"/>
        <end position="148"/>
    </location>
</feature>
<dbReference type="KEGG" id="psco:LY89DRAFT_734713"/>